<dbReference type="AlphaFoldDB" id="A0A1H2JBL0"/>
<evidence type="ECO:0000256" key="5">
    <source>
        <dbReference type="SAM" id="Phobius"/>
    </source>
</evidence>
<name>A0A1H2JBL0_9BACT</name>
<dbReference type="InterPro" id="IPR032255">
    <property type="entry name" value="HBM"/>
</dbReference>
<dbReference type="SMART" id="SM00283">
    <property type="entry name" value="MA"/>
    <property type="match status" value="1"/>
</dbReference>
<keyword evidence="5" id="KW-0812">Transmembrane</keyword>
<dbReference type="InterPro" id="IPR004090">
    <property type="entry name" value="Chemotax_Me-accpt_rcpt"/>
</dbReference>
<dbReference type="GO" id="GO:0007165">
    <property type="term" value="P:signal transduction"/>
    <property type="evidence" value="ECO:0007669"/>
    <property type="project" value="UniProtKB-KW"/>
</dbReference>
<dbReference type="PANTHER" id="PTHR43531:SF14">
    <property type="entry name" value="METHYL-ACCEPTING CHEMOTAXIS PROTEIN I-RELATED"/>
    <property type="match status" value="1"/>
</dbReference>
<dbReference type="GO" id="GO:0006935">
    <property type="term" value="P:chemotaxis"/>
    <property type="evidence" value="ECO:0007669"/>
    <property type="project" value="InterPro"/>
</dbReference>
<gene>
    <name evidence="7" type="ORF">SAMN04487931_111117</name>
</gene>
<dbReference type="GO" id="GO:0005886">
    <property type="term" value="C:plasma membrane"/>
    <property type="evidence" value="ECO:0007669"/>
    <property type="project" value="TreeGrafter"/>
</dbReference>
<dbReference type="InterPro" id="IPR004089">
    <property type="entry name" value="MCPsignal_dom"/>
</dbReference>
<evidence type="ECO:0000313" key="7">
    <source>
        <dbReference type="EMBL" id="SDU53545.1"/>
    </source>
</evidence>
<dbReference type="Proteomes" id="UP000199608">
    <property type="component" value="Unassembled WGS sequence"/>
</dbReference>
<keyword evidence="5" id="KW-0472">Membrane</keyword>
<dbReference type="PANTHER" id="PTHR43531">
    <property type="entry name" value="PROTEIN ICFG"/>
    <property type="match status" value="1"/>
</dbReference>
<dbReference type="RefSeq" id="WP_245743164.1">
    <property type="nucleotide sequence ID" value="NZ_FNLL01000011.1"/>
</dbReference>
<dbReference type="SMART" id="SM01358">
    <property type="entry name" value="HBM"/>
    <property type="match status" value="1"/>
</dbReference>
<dbReference type="GO" id="GO:0004888">
    <property type="term" value="F:transmembrane signaling receptor activity"/>
    <property type="evidence" value="ECO:0007669"/>
    <property type="project" value="InterPro"/>
</dbReference>
<feature type="domain" description="Methyl-accepting transducer" evidence="6">
    <location>
        <begin position="419"/>
        <end position="648"/>
    </location>
</feature>
<dbReference type="EMBL" id="FNLL01000011">
    <property type="protein sequence ID" value="SDU53545.1"/>
    <property type="molecule type" value="Genomic_DNA"/>
</dbReference>
<accession>A0A1H2JBL0</accession>
<evidence type="ECO:0000256" key="1">
    <source>
        <dbReference type="ARBA" id="ARBA00022481"/>
    </source>
</evidence>
<dbReference type="SUPFAM" id="SSF58104">
    <property type="entry name" value="Methyl-accepting chemotaxis protein (MCP) signaling domain"/>
    <property type="match status" value="1"/>
</dbReference>
<evidence type="ECO:0000256" key="3">
    <source>
        <dbReference type="PROSITE-ProRule" id="PRU00284"/>
    </source>
</evidence>
<dbReference type="PRINTS" id="PR00260">
    <property type="entry name" value="CHEMTRNSDUCR"/>
</dbReference>
<sequence>MFQNMKLGLKISGGFGLVLGLLLIVMGLYQFVVSTTSSKFQNLLHQEMAIKGLSGEIEALMLECRRNEKDFLIRLDKKYVERLAENIHQITRKAAEIKKLGEDQNKPKIADQALLIIDNAKAYHDHFKNLVASWEIQGLNHTSGLQGQFTEAAQILAEDVREYQIDDLNIAFLRMRESEKDYIRAKNDRYKQKLIISMNTYKKLLKESSCEKNSKQTQLDALASYEENFNQFLADQGSQRLYYRVMKSQAALMESAIEDVFFPDAKALVLDIRKNEKDYLLREDEQYFKNTIASINNLLNAMANSKILQKHADAVKTSLDQYKIAFEGLVAEKRENIVLTAKMLEAIQKVEPIVESLHTAMIKESNEKESATISQASNMAKLAISIGSGAVLIGILLSFFITRAVTKPINRIIEGLSDGANQVASASDQVSSASQSLASGSSQQAAAIEETSSSMEEMSSMTSKNADNAGHADKLMKEANLVVTTANDSMAKLIQSMEDISKASKETSKIIKTIDEIAFQTNLLALNAAVEAARAGEAGAGFAVVADEVRNLAMRSAAAARNTAELIEGTVKKVEDGSQLVFMTNEAFGEVAGSTAKVGDLVAEISEASREQSGGIEQVNKAVSEMDKIVQQNAANAEETASGSEEMSAQAEQLNDYVDELIVLVTGQKNQRPSRKEAGKPVYTQPTSHDPRGNKRRIDSNNEIKPDQVIPFDDDQDFKDF</sequence>
<proteinExistence type="inferred from homology"/>
<dbReference type="InterPro" id="IPR051310">
    <property type="entry name" value="MCP_chemotaxis"/>
</dbReference>
<evidence type="ECO:0000256" key="2">
    <source>
        <dbReference type="ARBA" id="ARBA00029447"/>
    </source>
</evidence>
<evidence type="ECO:0000256" key="4">
    <source>
        <dbReference type="SAM" id="MobiDB-lite"/>
    </source>
</evidence>
<feature type="compositionally biased region" description="Acidic residues" evidence="4">
    <location>
        <begin position="712"/>
        <end position="721"/>
    </location>
</feature>
<dbReference type="PROSITE" id="PS50111">
    <property type="entry name" value="CHEMOTAXIS_TRANSDUC_2"/>
    <property type="match status" value="1"/>
</dbReference>
<feature type="region of interest" description="Disordered" evidence="4">
    <location>
        <begin position="668"/>
        <end position="721"/>
    </location>
</feature>
<keyword evidence="8" id="KW-1185">Reference proteome</keyword>
<evidence type="ECO:0000259" key="6">
    <source>
        <dbReference type="PROSITE" id="PS50111"/>
    </source>
</evidence>
<dbReference type="Gene3D" id="1.10.287.950">
    <property type="entry name" value="Methyl-accepting chemotaxis protein"/>
    <property type="match status" value="1"/>
</dbReference>
<reference evidence="8" key="1">
    <citation type="submission" date="2016-10" db="EMBL/GenBank/DDBJ databases">
        <authorList>
            <person name="Varghese N."/>
            <person name="Submissions S."/>
        </authorList>
    </citation>
    <scope>NUCLEOTIDE SEQUENCE [LARGE SCALE GENOMIC DNA]</scope>
    <source>
        <strain evidence="8">DSM 3384</strain>
    </source>
</reference>
<feature type="compositionally biased region" description="Basic and acidic residues" evidence="4">
    <location>
        <begin position="689"/>
        <end position="706"/>
    </location>
</feature>
<keyword evidence="3" id="KW-0807">Transducer</keyword>
<organism evidence="7 8">
    <name type="scientific">Desulfobacula phenolica</name>
    <dbReference type="NCBI Taxonomy" id="90732"/>
    <lineage>
        <taxon>Bacteria</taxon>
        <taxon>Pseudomonadati</taxon>
        <taxon>Thermodesulfobacteriota</taxon>
        <taxon>Desulfobacteria</taxon>
        <taxon>Desulfobacterales</taxon>
        <taxon>Desulfobacteraceae</taxon>
        <taxon>Desulfobacula</taxon>
    </lineage>
</organism>
<comment type="similarity">
    <text evidence="2">Belongs to the methyl-accepting chemotaxis (MCP) protein family.</text>
</comment>
<keyword evidence="1" id="KW-0488">Methylation</keyword>
<evidence type="ECO:0000313" key="8">
    <source>
        <dbReference type="Proteomes" id="UP000199608"/>
    </source>
</evidence>
<protein>
    <submittedName>
        <fullName evidence="7">Methyl-accepting chemotaxis protein (MCP) signalling domain-containing protein</fullName>
    </submittedName>
</protein>
<dbReference type="Pfam" id="PF00015">
    <property type="entry name" value="MCPsignal"/>
    <property type="match status" value="1"/>
</dbReference>
<feature type="transmembrane region" description="Helical" evidence="5">
    <location>
        <begin position="12"/>
        <end position="32"/>
    </location>
</feature>
<feature type="region of interest" description="Disordered" evidence="4">
    <location>
        <begin position="434"/>
        <end position="458"/>
    </location>
</feature>
<keyword evidence="5" id="KW-1133">Transmembrane helix</keyword>